<gene>
    <name evidence="1" type="ORF">PDE_00952</name>
</gene>
<evidence type="ECO:0000313" key="2">
    <source>
        <dbReference type="Proteomes" id="UP000019376"/>
    </source>
</evidence>
<protein>
    <recommendedName>
        <fullName evidence="3">FAR1 domain-containing protein</fullName>
    </recommendedName>
</protein>
<name>S7ZBF3_PENO1</name>
<dbReference type="AlphaFoldDB" id="S7ZBF3"/>
<reference evidence="1" key="1">
    <citation type="journal article" date="2013" name="PLoS ONE">
        <title>Genomic and secretomic analyses reveal unique features of the lignocellulolytic enzyme system of Penicillium decumbens.</title>
        <authorList>
            <person name="Liu G."/>
            <person name="Zhang L."/>
            <person name="Wei X."/>
            <person name="Zou G."/>
            <person name="Qin Y."/>
            <person name="Ma L."/>
            <person name="Li J."/>
            <person name="Zheng H."/>
            <person name="Wang S."/>
            <person name="Wang C."/>
            <person name="Xun L."/>
            <person name="Zhao G.-P."/>
            <person name="Zhou Z."/>
            <person name="Qu Y."/>
        </authorList>
    </citation>
    <scope>NUCLEOTIDE SEQUENCE [LARGE SCALE GENOMIC DNA]</scope>
    <source>
        <strain evidence="1">114-2</strain>
    </source>
</reference>
<dbReference type="EMBL" id="KB644408">
    <property type="protein sequence ID" value="EPS26016.1"/>
    <property type="molecule type" value="Genomic_DNA"/>
</dbReference>
<organism evidence="1 2">
    <name type="scientific">Penicillium oxalicum (strain 114-2 / CGMCC 5302)</name>
    <name type="common">Penicillium decumbens</name>
    <dbReference type="NCBI Taxonomy" id="933388"/>
    <lineage>
        <taxon>Eukaryota</taxon>
        <taxon>Fungi</taxon>
        <taxon>Dikarya</taxon>
        <taxon>Ascomycota</taxon>
        <taxon>Pezizomycotina</taxon>
        <taxon>Eurotiomycetes</taxon>
        <taxon>Eurotiomycetidae</taxon>
        <taxon>Eurotiales</taxon>
        <taxon>Aspergillaceae</taxon>
        <taxon>Penicillium</taxon>
    </lineage>
</organism>
<dbReference type="OrthoDB" id="4507681at2759"/>
<evidence type="ECO:0008006" key="3">
    <source>
        <dbReference type="Google" id="ProtNLM"/>
    </source>
</evidence>
<dbReference type="HOGENOM" id="CLU_1669989_0_0_1"/>
<keyword evidence="2" id="KW-1185">Reference proteome</keyword>
<evidence type="ECO:0000313" key="1">
    <source>
        <dbReference type="EMBL" id="EPS26016.1"/>
    </source>
</evidence>
<accession>S7ZBF3</accession>
<proteinExistence type="predicted"/>
<sequence length="158" mass="17842">MANSSASPSLRAGIFASLPHDIVEKRLQIFPMEPGSSLVMRSSEYARDWPWMDNIYVRRDSFTSKRGFFTQHFRCRLWTKTAYQSKVESDRRKRVTKSRAAHGCPCTLKIVVFPGDQDVTIVCSSKEGHNHPIEEIEKIPSGLRDLVAAEIANGYPAA</sequence>
<dbReference type="Proteomes" id="UP000019376">
    <property type="component" value="Unassembled WGS sequence"/>
</dbReference>
<dbReference type="PhylomeDB" id="S7ZBF3"/>